<dbReference type="Pfam" id="PF06414">
    <property type="entry name" value="Zeta_toxin"/>
    <property type="match status" value="1"/>
</dbReference>
<dbReference type="InterPro" id="IPR027417">
    <property type="entry name" value="P-loop_NTPase"/>
</dbReference>
<evidence type="ECO:0000259" key="5">
    <source>
        <dbReference type="Pfam" id="PF06414"/>
    </source>
</evidence>
<protein>
    <submittedName>
        <fullName evidence="6">Zeta toxin domain, P-loop containing nucleoside triphosphate hydrolase</fullName>
    </submittedName>
</protein>
<sequence>MIKDGYGKLVVAHIVAASTAGFIYAAAVHRRRKNSKSLEVDNVVPKLELTGSGHAGRLEKFHHYVARQLGFKDGNECPELSKLASDYVRSSKGFNDELYVYFSNEKDVESLCANLVKELERCILGYFAFHWSQASLMINQVLSTGSDERKLKNMVLTATRKQRFDRVTKDLKVTRAFATMVEELKVIGTNTPKKGDTVDASTEVMGAMAHCDRSPVLLFMGGGMGAGKSTVLKEILKEGFWAEAAENAVVVEADAFKETDVIYRALSSKGHHNDMLQTAELVHQTSTDAASSLLVTALNDGRDVIMDGTLSWEPFVEQTIAMARSVHKHRYRMGVGYKVSDDGTITENYWEKVEYEEDDFKPKKPYRIEMLGVVCDPYLAVTRGIRRAIAVKRAVRVNSQLKSHKMFAIAFPKYCHLVDNARLYCTNGIGVPPQLIGWKDGNSNLLVDREQIKCLEALTEINDKAVSIYELYADPKMLTDADSVWNKLVLTPTRSDLQHSLKIVIERIENSKDTIQLENAVSTISQEYLLEFTSEYGIPEGLHPELPGPEETIVEFPEGKVDMDLFNLISAPNPTKVKTETRPRAAHEVPLLTVTASHMIEIEDAAVASESLETPSTIEKSPLDFANEDPPQTITERGETEDREEVAVMGPLVIKGRRKRGNNEAETNAPPKVLRRDHDAFHPAQSTRGGKSLASMGLDAGFILSTPVAQDPSTATKSVSDPEPLSYAKPQLNLEQDMAYLESGRSTSVPSVVGLPGGIYQPGWGVTNVCRLDTPDVCQDMVDHIVPPGYFFELRHLPNADFLSQYNINMARQVAMGSQLRLRFEQEVRLLKKARSKIARWDQRIQVREEEIKKLDQEIKSPKTVETEVHGLRNQAKNLDTLLEAEVDMKKAAKAKNVGLAKELESLHAQFAGLQVSNNQLSEQVSTLQTQVTGEEGIKTAFEEFKKYQDDKVEQRCVEMDARLDKLSVDFDEELYPHMLTAIAGRRWVIGHVLRLAVRKCVESSEIKHAFADVVSAGLAKGMSKGLKYGIKHRKAGRDLADIEAYDPEANRKLVKSLQDLKDLKYLMVDQLEGLKDALMELIMASLHLENPWAVKEEMLLEDAIAANISQTEKKKKCRVVCRTHGIGSAYHTRSDTILVSAPIVVPHGLAILLADAATQTKVADKEEEPHPRLQRSISLPPVNNL</sequence>
<keyword evidence="1" id="KW-0547">Nucleotide-binding</keyword>
<name>A0ABQ5EGH9_9ASTR</name>
<gene>
    <name evidence="6" type="ORF">Tco_0976024</name>
</gene>
<feature type="compositionally biased region" description="Basic and acidic residues" evidence="4">
    <location>
        <begin position="1163"/>
        <end position="1172"/>
    </location>
</feature>
<comment type="caution">
    <text evidence="6">The sequence shown here is derived from an EMBL/GenBank/DDBJ whole genome shotgun (WGS) entry which is preliminary data.</text>
</comment>
<feature type="region of interest" description="Disordered" evidence="4">
    <location>
        <begin position="610"/>
        <end position="644"/>
    </location>
</feature>
<evidence type="ECO:0000256" key="3">
    <source>
        <dbReference type="SAM" id="Coils"/>
    </source>
</evidence>
<keyword evidence="3" id="KW-0175">Coiled coil</keyword>
<dbReference type="InterPro" id="IPR044802">
    <property type="entry name" value="NADKc-like"/>
</dbReference>
<feature type="domain" description="Zeta toxin" evidence="5">
    <location>
        <begin position="211"/>
        <end position="321"/>
    </location>
</feature>
<feature type="compositionally biased region" description="Polar residues" evidence="4">
    <location>
        <begin position="1176"/>
        <end position="1186"/>
    </location>
</feature>
<reference evidence="6" key="2">
    <citation type="submission" date="2022-01" db="EMBL/GenBank/DDBJ databases">
        <authorList>
            <person name="Yamashiro T."/>
            <person name="Shiraishi A."/>
            <person name="Satake H."/>
            <person name="Nakayama K."/>
        </authorList>
    </citation>
    <scope>NUCLEOTIDE SEQUENCE</scope>
</reference>
<evidence type="ECO:0000256" key="2">
    <source>
        <dbReference type="ARBA" id="ARBA00022840"/>
    </source>
</evidence>
<dbReference type="EMBL" id="BQNB010016273">
    <property type="protein sequence ID" value="GJT49867.1"/>
    <property type="molecule type" value="Genomic_DNA"/>
</dbReference>
<keyword evidence="7" id="KW-1185">Reference proteome</keyword>
<proteinExistence type="predicted"/>
<dbReference type="PANTHER" id="PTHR31153">
    <property type="entry name" value="CALMODULIN CALCIUM-DEPENDENT NAD KINASE"/>
    <property type="match status" value="1"/>
</dbReference>
<accession>A0ABQ5EGH9</accession>
<reference evidence="6" key="1">
    <citation type="journal article" date="2022" name="Int. J. Mol. Sci.">
        <title>Draft Genome of Tanacetum Coccineum: Genomic Comparison of Closely Related Tanacetum-Family Plants.</title>
        <authorList>
            <person name="Yamashiro T."/>
            <person name="Shiraishi A."/>
            <person name="Nakayama K."/>
            <person name="Satake H."/>
        </authorList>
    </citation>
    <scope>NUCLEOTIDE SEQUENCE</scope>
</reference>
<feature type="region of interest" description="Disordered" evidence="4">
    <location>
        <begin position="1163"/>
        <end position="1186"/>
    </location>
</feature>
<organism evidence="6 7">
    <name type="scientific">Tanacetum coccineum</name>
    <dbReference type="NCBI Taxonomy" id="301880"/>
    <lineage>
        <taxon>Eukaryota</taxon>
        <taxon>Viridiplantae</taxon>
        <taxon>Streptophyta</taxon>
        <taxon>Embryophyta</taxon>
        <taxon>Tracheophyta</taxon>
        <taxon>Spermatophyta</taxon>
        <taxon>Magnoliopsida</taxon>
        <taxon>eudicotyledons</taxon>
        <taxon>Gunneridae</taxon>
        <taxon>Pentapetalae</taxon>
        <taxon>asterids</taxon>
        <taxon>campanulids</taxon>
        <taxon>Asterales</taxon>
        <taxon>Asteraceae</taxon>
        <taxon>Asteroideae</taxon>
        <taxon>Anthemideae</taxon>
        <taxon>Anthemidinae</taxon>
        <taxon>Tanacetum</taxon>
    </lineage>
</organism>
<dbReference type="InterPro" id="IPR010488">
    <property type="entry name" value="Zeta_toxin_domain"/>
</dbReference>
<dbReference type="Proteomes" id="UP001151760">
    <property type="component" value="Unassembled WGS sequence"/>
</dbReference>
<dbReference type="GO" id="GO:0016787">
    <property type="term" value="F:hydrolase activity"/>
    <property type="evidence" value="ECO:0007669"/>
    <property type="project" value="UniProtKB-KW"/>
</dbReference>
<evidence type="ECO:0000313" key="6">
    <source>
        <dbReference type="EMBL" id="GJT49867.1"/>
    </source>
</evidence>
<keyword evidence="6" id="KW-0378">Hydrolase</keyword>
<keyword evidence="2" id="KW-0067">ATP-binding</keyword>
<evidence type="ECO:0000313" key="7">
    <source>
        <dbReference type="Proteomes" id="UP001151760"/>
    </source>
</evidence>
<evidence type="ECO:0000256" key="4">
    <source>
        <dbReference type="SAM" id="MobiDB-lite"/>
    </source>
</evidence>
<feature type="region of interest" description="Disordered" evidence="4">
    <location>
        <begin position="657"/>
        <end position="692"/>
    </location>
</feature>
<dbReference type="SUPFAM" id="SSF52540">
    <property type="entry name" value="P-loop containing nucleoside triphosphate hydrolases"/>
    <property type="match status" value="1"/>
</dbReference>
<feature type="coiled-coil region" evidence="3">
    <location>
        <begin position="831"/>
        <end position="858"/>
    </location>
</feature>
<evidence type="ECO:0000256" key="1">
    <source>
        <dbReference type="ARBA" id="ARBA00022741"/>
    </source>
</evidence>
<dbReference type="PANTHER" id="PTHR31153:SF1">
    <property type="entry name" value="CALMODULIN CALCIUM-DEPENDENT NAD KINASE"/>
    <property type="match status" value="1"/>
</dbReference>
<dbReference type="Gene3D" id="3.40.50.300">
    <property type="entry name" value="P-loop containing nucleotide triphosphate hydrolases"/>
    <property type="match status" value="1"/>
</dbReference>